<reference evidence="1 2" key="1">
    <citation type="submission" date="2017-06" db="EMBL/GenBank/DDBJ databases">
        <title>Description of Avrilella dinanensis gen. nov. sp. nov.</title>
        <authorList>
            <person name="Leyer C."/>
            <person name="Sassi M."/>
            <person name="Minet J."/>
            <person name="Kayal S."/>
            <person name="Cattoir V."/>
        </authorList>
    </citation>
    <scope>NUCLEOTIDE SEQUENCE [LARGE SCALE GENOMIC DNA]</scope>
    <source>
        <strain evidence="1 2">UR159</strain>
    </source>
</reference>
<keyword evidence="2" id="KW-1185">Reference proteome</keyword>
<protein>
    <submittedName>
        <fullName evidence="1">Uncharacterized protein</fullName>
    </submittedName>
</protein>
<organism evidence="1 2">
    <name type="scientific">Avrilella dinanensis</name>
    <dbReference type="NCBI Taxonomy" id="2008672"/>
    <lineage>
        <taxon>Bacteria</taxon>
        <taxon>Pseudomonadati</taxon>
        <taxon>Bacteroidota</taxon>
        <taxon>Flavobacteriia</taxon>
        <taxon>Flavobacteriales</taxon>
        <taxon>Flavobacteriaceae</taxon>
        <taxon>Avrilella</taxon>
    </lineage>
</organism>
<proteinExistence type="predicted"/>
<dbReference type="OrthoDB" id="1361941at2"/>
<evidence type="ECO:0000313" key="1">
    <source>
        <dbReference type="EMBL" id="PJR04423.1"/>
    </source>
</evidence>
<evidence type="ECO:0000313" key="2">
    <source>
        <dbReference type="Proteomes" id="UP000231960"/>
    </source>
</evidence>
<dbReference type="Proteomes" id="UP000231960">
    <property type="component" value="Unassembled WGS sequence"/>
</dbReference>
<dbReference type="RefSeq" id="WP_100677983.1">
    <property type="nucleotide sequence ID" value="NZ_NIPO01000001.1"/>
</dbReference>
<comment type="caution">
    <text evidence="1">The sequence shown here is derived from an EMBL/GenBank/DDBJ whole genome shotgun (WGS) entry which is preliminary data.</text>
</comment>
<name>A0A2M9R6T8_9FLAO</name>
<sequence>MATTNFDEQIRTDLDTFLSLKSKTSLQTDDVINIGAFVGANFLRILYREQKNVDNKQINSIFGVISNHYHNLFNDQLTKENYQQLADKALKELQDVNFEQNMHDFFSKIVEEANEK</sequence>
<dbReference type="AlphaFoldDB" id="A0A2M9R6T8"/>
<gene>
    <name evidence="1" type="ORF">CDL10_07640</name>
</gene>
<accession>A0A2M9R6T8</accession>
<dbReference type="EMBL" id="NIPO01000001">
    <property type="protein sequence ID" value="PJR04423.1"/>
    <property type="molecule type" value="Genomic_DNA"/>
</dbReference>